<dbReference type="Pfam" id="PF01753">
    <property type="entry name" value="zf-MYND"/>
    <property type="match status" value="1"/>
</dbReference>
<dbReference type="InterPro" id="IPR002893">
    <property type="entry name" value="Znf_MYND"/>
</dbReference>
<evidence type="ECO:0000256" key="4">
    <source>
        <dbReference type="PROSITE-ProRule" id="PRU00134"/>
    </source>
</evidence>
<name>A0A1V9Z4D0_ACHHY</name>
<dbReference type="Pfam" id="PF04194">
    <property type="entry name" value="PDCD2_C"/>
    <property type="match status" value="1"/>
</dbReference>
<evidence type="ECO:0000256" key="2">
    <source>
        <dbReference type="ARBA" id="ARBA00022771"/>
    </source>
</evidence>
<feature type="compositionally biased region" description="Basic and acidic residues" evidence="5">
    <location>
        <begin position="14"/>
        <end position="28"/>
    </location>
</feature>
<evidence type="ECO:0000313" key="8">
    <source>
        <dbReference type="Proteomes" id="UP000243579"/>
    </source>
</evidence>
<dbReference type="EMBL" id="JNBR01000438">
    <property type="protein sequence ID" value="OQR92846.1"/>
    <property type="molecule type" value="Genomic_DNA"/>
</dbReference>
<dbReference type="InterPro" id="IPR007320">
    <property type="entry name" value="PDCD2_C"/>
</dbReference>
<sequence>MATPTQDAQPPRSANEEPTREEDVHTEFVEDDDDDDDDYLEGDAEIELGFVSDFVVGESHLGGAFANWDGGKVGGLPVWLDPNTQLEVPCVCEKNMSFLLQIYCPLDAPAAAFHRSLYVFCCRTKGCPKLGHARAFRIQLPRENPFYSDKEEDEWRDTTAVKPIKRCAVCGLRGKFACSACHVAQYCSKEHQKDHWKHGHKTDCPASAQAQKVVVSPTHAEAIENDGTAYIFPEYAIQIEHEPDRTVAQNESEARMMEAFEQANQNRTAAGADSDVFTDDSEIDLSQKDLAQMLGTTAQDKAYVGFLTRVALAKDQVLRYCRWDEDEPVLWVHSGSKASSGDIPCCSVCREPRSFEFQIMPQLLYHLKIATDLDALQNGASTNDLDWGTLVVYTCPNSCSLIGADSGVDVVEEFVWRQPPHELA</sequence>
<dbReference type="PANTHER" id="PTHR12298:SF4">
    <property type="entry name" value="PROGRAMMED CELL DEATH PROTEIN 2"/>
    <property type="match status" value="1"/>
</dbReference>
<comment type="caution">
    <text evidence="7">The sequence shown here is derived from an EMBL/GenBank/DDBJ whole genome shotgun (WGS) entry which is preliminary data.</text>
</comment>
<feature type="region of interest" description="Disordered" evidence="5">
    <location>
        <begin position="1"/>
        <end position="37"/>
    </location>
</feature>
<dbReference type="PROSITE" id="PS01360">
    <property type="entry name" value="ZF_MYND_1"/>
    <property type="match status" value="1"/>
</dbReference>
<dbReference type="STRING" id="1202772.A0A1V9Z4D0"/>
<evidence type="ECO:0000256" key="3">
    <source>
        <dbReference type="ARBA" id="ARBA00022833"/>
    </source>
</evidence>
<feature type="domain" description="MYND-type" evidence="6">
    <location>
        <begin position="167"/>
        <end position="204"/>
    </location>
</feature>
<protein>
    <submittedName>
        <fullName evidence="7">Programmed cell death protein 2</fullName>
    </submittedName>
</protein>
<dbReference type="OrthoDB" id="443682at2759"/>
<evidence type="ECO:0000259" key="6">
    <source>
        <dbReference type="PROSITE" id="PS50865"/>
    </source>
</evidence>
<accession>A0A1V9Z4D0</accession>
<dbReference type="PANTHER" id="PTHR12298">
    <property type="entry name" value="PCDC2 PROGRAMMED CELL DEATH PROTEIN 2 -RELATED"/>
    <property type="match status" value="1"/>
</dbReference>
<keyword evidence="1" id="KW-0479">Metal-binding</keyword>
<evidence type="ECO:0000313" key="7">
    <source>
        <dbReference type="EMBL" id="OQR92846.1"/>
    </source>
</evidence>
<dbReference type="GO" id="GO:0008270">
    <property type="term" value="F:zinc ion binding"/>
    <property type="evidence" value="ECO:0007669"/>
    <property type="project" value="UniProtKB-KW"/>
</dbReference>
<proteinExistence type="predicted"/>
<reference evidence="7 8" key="1">
    <citation type="journal article" date="2014" name="Genome Biol. Evol.">
        <title>The secreted proteins of Achlya hypogyna and Thraustotheca clavata identify the ancestral oomycete secretome and reveal gene acquisitions by horizontal gene transfer.</title>
        <authorList>
            <person name="Misner I."/>
            <person name="Blouin N."/>
            <person name="Leonard G."/>
            <person name="Richards T.A."/>
            <person name="Lane C.E."/>
        </authorList>
    </citation>
    <scope>NUCLEOTIDE SEQUENCE [LARGE SCALE GENOMIC DNA]</scope>
    <source>
        <strain evidence="7 8">ATCC 48635</strain>
    </source>
</reference>
<dbReference type="AlphaFoldDB" id="A0A1V9Z4D0"/>
<keyword evidence="3" id="KW-0862">Zinc</keyword>
<organism evidence="7 8">
    <name type="scientific">Achlya hypogyna</name>
    <name type="common">Oomycete</name>
    <name type="synonym">Protoachlya hypogyna</name>
    <dbReference type="NCBI Taxonomy" id="1202772"/>
    <lineage>
        <taxon>Eukaryota</taxon>
        <taxon>Sar</taxon>
        <taxon>Stramenopiles</taxon>
        <taxon>Oomycota</taxon>
        <taxon>Saprolegniomycetes</taxon>
        <taxon>Saprolegniales</taxon>
        <taxon>Achlyaceae</taxon>
        <taxon>Achlya</taxon>
    </lineage>
</organism>
<gene>
    <name evidence="7" type="ORF">ACHHYP_03158</name>
</gene>
<keyword evidence="8" id="KW-1185">Reference proteome</keyword>
<dbReference type="PROSITE" id="PS50865">
    <property type="entry name" value="ZF_MYND_2"/>
    <property type="match status" value="1"/>
</dbReference>
<keyword evidence="2 4" id="KW-0863">Zinc-finger</keyword>
<evidence type="ECO:0000256" key="1">
    <source>
        <dbReference type="ARBA" id="ARBA00022723"/>
    </source>
</evidence>
<dbReference type="Gene3D" id="6.10.140.2220">
    <property type="match status" value="1"/>
</dbReference>
<dbReference type="Proteomes" id="UP000243579">
    <property type="component" value="Unassembled WGS sequence"/>
</dbReference>
<dbReference type="GO" id="GO:0005737">
    <property type="term" value="C:cytoplasm"/>
    <property type="evidence" value="ECO:0007669"/>
    <property type="project" value="InterPro"/>
</dbReference>
<dbReference type="SUPFAM" id="SSF144232">
    <property type="entry name" value="HIT/MYND zinc finger-like"/>
    <property type="match status" value="1"/>
</dbReference>
<evidence type="ECO:0000256" key="5">
    <source>
        <dbReference type="SAM" id="MobiDB-lite"/>
    </source>
</evidence>